<reference evidence="1 2" key="1">
    <citation type="submission" date="2010-10" db="EMBL/GenBank/DDBJ databases">
        <authorList>
            <person name="Chen C."/>
            <person name="Kittichotirat W."/>
            <person name="Asikainen S."/>
            <person name="Bumgarner R."/>
        </authorList>
    </citation>
    <scope>NUCLEOTIDE SEQUENCE [LARGE SCALE GENOMIC DNA]</scope>
    <source>
        <strain evidence="1 2">SC1083</strain>
    </source>
</reference>
<proteinExistence type="predicted"/>
<dbReference type="AlphaFoldDB" id="G4AAM6"/>
<sequence>MKHYKSEANAAIHSLMIDIHQSGLISKKTMQKFDKQCLTEIKPLAPEDISYPRKRTVIANGVCPLFKCK</sequence>
<gene>
    <name evidence="1" type="ORF">SC1083_1899</name>
</gene>
<accession>G4AAM6</accession>
<dbReference type="RefSeq" id="WP_005558983.1">
    <property type="nucleotide sequence ID" value="NZ_AEJM01000037.1"/>
</dbReference>
<evidence type="ECO:0000313" key="1">
    <source>
        <dbReference type="EMBL" id="EGY32883.1"/>
    </source>
</evidence>
<name>G4AAM6_AGGAC</name>
<dbReference type="EMBL" id="AEJM01000037">
    <property type="protein sequence ID" value="EGY32883.1"/>
    <property type="molecule type" value="Genomic_DNA"/>
</dbReference>
<evidence type="ECO:0000313" key="2">
    <source>
        <dbReference type="Proteomes" id="UP000005508"/>
    </source>
</evidence>
<comment type="caution">
    <text evidence="1">The sequence shown here is derived from an EMBL/GenBank/DDBJ whole genome shotgun (WGS) entry which is preliminary data.</text>
</comment>
<organism evidence="1 2">
    <name type="scientific">Aggregatibacter actinomycetemcomitans serotype e str. SC1083</name>
    <dbReference type="NCBI Taxonomy" id="907488"/>
    <lineage>
        <taxon>Bacteria</taxon>
        <taxon>Pseudomonadati</taxon>
        <taxon>Pseudomonadota</taxon>
        <taxon>Gammaproteobacteria</taxon>
        <taxon>Pasteurellales</taxon>
        <taxon>Pasteurellaceae</taxon>
        <taxon>Aggregatibacter</taxon>
    </lineage>
</organism>
<dbReference type="Proteomes" id="UP000005508">
    <property type="component" value="Unassembled WGS sequence"/>
</dbReference>
<protein>
    <submittedName>
        <fullName evidence="1">XRE family transcriptional regulator</fullName>
    </submittedName>
</protein>